<dbReference type="InterPro" id="IPR000160">
    <property type="entry name" value="GGDEF_dom"/>
</dbReference>
<dbReference type="Gene3D" id="3.90.1640.10">
    <property type="entry name" value="inorganic pyrophosphatase (n-terminal core)"/>
    <property type="match status" value="1"/>
</dbReference>
<dbReference type="RefSeq" id="WP_005602086.1">
    <property type="nucleotide sequence ID" value="NZ_GG663521.1"/>
</dbReference>
<keyword evidence="6" id="KW-1185">Reference proteome</keyword>
<dbReference type="PANTHER" id="PTHR47618:SF2">
    <property type="entry name" value="CYCLIC-DI-AMP PHOSPHODIESTERASE GDPP"/>
    <property type="match status" value="1"/>
</dbReference>
<feature type="binding site" evidence="2">
    <location>
        <position position="523"/>
    </location>
    <ligand>
        <name>Mn(2+)</name>
        <dbReference type="ChEBI" id="CHEBI:29035"/>
        <label>2</label>
    </ligand>
</feature>
<evidence type="ECO:0000256" key="1">
    <source>
        <dbReference type="PIRNR" id="PIRNR026583"/>
    </source>
</evidence>
<comment type="similarity">
    <text evidence="1">Belongs to the GdpP/PdeA phosphodiesterase family.</text>
</comment>
<dbReference type="Pfam" id="PF24898">
    <property type="entry name" value="GGDEF_GdpP"/>
    <property type="match status" value="1"/>
</dbReference>
<dbReference type="PANTHER" id="PTHR47618">
    <property type="entry name" value="BIFUNCTIONAL OLIGORIBONUCLEASE AND PAP PHOSPHATASE NRNA"/>
    <property type="match status" value="1"/>
</dbReference>
<dbReference type="GeneID" id="98917154"/>
<dbReference type="Gene3D" id="3.30.450.20">
    <property type="entry name" value="PAS domain"/>
    <property type="match status" value="1"/>
</dbReference>
<dbReference type="GO" id="GO:0003676">
    <property type="term" value="F:nucleic acid binding"/>
    <property type="evidence" value="ECO:0007669"/>
    <property type="project" value="UniProtKB-UniRule"/>
</dbReference>
<keyword evidence="1 3" id="KW-0472">Membrane</keyword>
<dbReference type="InterPro" id="IPR038763">
    <property type="entry name" value="DHH_sf"/>
</dbReference>
<dbReference type="InterPro" id="IPR014528">
    <property type="entry name" value="GdpP/PdeA"/>
</dbReference>
<evidence type="ECO:0000256" key="3">
    <source>
        <dbReference type="SAM" id="Phobius"/>
    </source>
</evidence>
<feature type="binding site" evidence="2">
    <location>
        <position position="468"/>
    </location>
    <ligand>
        <name>Mn(2+)</name>
        <dbReference type="ChEBI" id="CHEBI:29035"/>
        <label>2</label>
    </ligand>
</feature>
<keyword evidence="2" id="KW-0464">Manganese</keyword>
<dbReference type="InterPro" id="IPR051319">
    <property type="entry name" value="Oligoribo/pAp-PDE_c-di-AMP_PDE"/>
</dbReference>
<evidence type="ECO:0000313" key="6">
    <source>
        <dbReference type="Proteomes" id="UP000006238"/>
    </source>
</evidence>
<dbReference type="Pfam" id="PF02272">
    <property type="entry name" value="DHHA1"/>
    <property type="match status" value="1"/>
</dbReference>
<dbReference type="STRING" id="45851.BHV86_01585"/>
<evidence type="ECO:0000259" key="4">
    <source>
        <dbReference type="PROSITE" id="PS50887"/>
    </source>
</evidence>
<keyword evidence="2" id="KW-0479">Metal-binding</keyword>
<feature type="binding site" evidence="2">
    <location>
        <position position="444"/>
    </location>
    <ligand>
        <name>Mn(2+)</name>
        <dbReference type="ChEBI" id="CHEBI:29035"/>
        <label>2</label>
    </ligand>
</feature>
<dbReference type="eggNOG" id="COG3887">
    <property type="taxonomic scope" value="Bacteria"/>
</dbReference>
<protein>
    <recommendedName>
        <fullName evidence="1">Cyclic-di-AMP phosphodiesterase</fullName>
        <ecNumber evidence="1">3.1.4.-</ecNumber>
    </recommendedName>
</protein>
<dbReference type="GO" id="GO:0046872">
    <property type="term" value="F:metal ion binding"/>
    <property type="evidence" value="ECO:0007669"/>
    <property type="project" value="UniProtKB-KW"/>
</dbReference>
<keyword evidence="1" id="KW-1003">Cell membrane</keyword>
<comment type="cofactor">
    <cofactor evidence="2">
        <name>Mn(2+)</name>
        <dbReference type="ChEBI" id="CHEBI:29035"/>
    </cofactor>
    <text evidence="2">For phosphodiesterase activity, probably binds 2 Mn(2+) per subunit.</text>
</comment>
<feature type="binding site" evidence="2">
    <location>
        <position position="370"/>
    </location>
    <ligand>
        <name>Mn(2+)</name>
        <dbReference type="ChEBI" id="CHEBI:29035"/>
        <label>1</label>
    </ligand>
</feature>
<proteinExistence type="inferred from homology"/>
<gene>
    <name evidence="5" type="ORF">BUTYVIB_00904</name>
</gene>
<feature type="transmembrane region" description="Helical" evidence="3">
    <location>
        <begin position="42"/>
        <end position="61"/>
    </location>
</feature>
<dbReference type="SUPFAM" id="SSF64182">
    <property type="entry name" value="DHH phosphoesterases"/>
    <property type="match status" value="1"/>
</dbReference>
<comment type="catalytic activity">
    <reaction evidence="1">
        <text>3',3'-c-di-AMP + H2O = 5'-O-phosphonoadenylyl-(3'-&gt;5')-adenosine + H(+)</text>
        <dbReference type="Rhea" id="RHEA:54420"/>
        <dbReference type="ChEBI" id="CHEBI:15377"/>
        <dbReference type="ChEBI" id="CHEBI:15378"/>
        <dbReference type="ChEBI" id="CHEBI:71500"/>
        <dbReference type="ChEBI" id="CHEBI:138171"/>
    </reaction>
</comment>
<dbReference type="GO" id="GO:0016787">
    <property type="term" value="F:hydrolase activity"/>
    <property type="evidence" value="ECO:0007669"/>
    <property type="project" value="UniProtKB-UniRule"/>
</dbReference>
<comment type="subcellular location">
    <subcellularLocation>
        <location evidence="1">Cell membrane</location>
    </subcellularLocation>
</comment>
<keyword evidence="1" id="KW-0378">Hydrolase</keyword>
<dbReference type="HOGENOM" id="CLU_018278_0_0_9"/>
<dbReference type="FunFam" id="3.90.1640.10:FF:000002">
    <property type="entry name" value="Cyclic-di-AMP phosphodiesterase"/>
    <property type="match status" value="1"/>
</dbReference>
<feature type="binding site" evidence="2">
    <location>
        <position position="444"/>
    </location>
    <ligand>
        <name>Mn(2+)</name>
        <dbReference type="ChEBI" id="CHEBI:29035"/>
        <label>1</label>
    </ligand>
</feature>
<dbReference type="Pfam" id="PF01368">
    <property type="entry name" value="DHH"/>
    <property type="match status" value="1"/>
</dbReference>
<dbReference type="PIRSF" id="PIRSF026583">
    <property type="entry name" value="YybT"/>
    <property type="match status" value="1"/>
</dbReference>
<evidence type="ECO:0000256" key="2">
    <source>
        <dbReference type="PIRSR" id="PIRSR026583-50"/>
    </source>
</evidence>
<dbReference type="Proteomes" id="UP000006238">
    <property type="component" value="Unassembled WGS sequence"/>
</dbReference>
<comment type="caution">
    <text evidence="5">The sequence shown here is derived from an EMBL/GenBank/DDBJ whole genome shotgun (WGS) entry which is preliminary data.</text>
</comment>
<comment type="function">
    <text evidence="1">Has phosphodiesterase (PDE) activity against cyclic-di-AMP (c-di-AMP).</text>
</comment>
<feature type="binding site" evidence="2">
    <location>
        <position position="376"/>
    </location>
    <ligand>
        <name>Mn(2+)</name>
        <dbReference type="ChEBI" id="CHEBI:29035"/>
        <label>2</label>
    </ligand>
</feature>
<name>D4RYJ8_9FIRM</name>
<feature type="binding site" evidence="2">
    <location>
        <position position="374"/>
    </location>
    <ligand>
        <name>Mn(2+)</name>
        <dbReference type="ChEBI" id="CHEBI:29035"/>
        <label>1</label>
    </ligand>
</feature>
<feature type="transmembrane region" description="Helical" evidence="3">
    <location>
        <begin position="12"/>
        <end position="36"/>
    </location>
</feature>
<dbReference type="AlphaFoldDB" id="D4RYJ8"/>
<organism evidence="5 6">
    <name type="scientific">Eshraghiella crossota DSM 2876</name>
    <dbReference type="NCBI Taxonomy" id="511680"/>
    <lineage>
        <taxon>Bacteria</taxon>
        <taxon>Bacillati</taxon>
        <taxon>Bacillota</taxon>
        <taxon>Clostridia</taxon>
        <taxon>Lachnospirales</taxon>
        <taxon>Lachnospiraceae</taxon>
        <taxon>Eshraghiella</taxon>
    </lineage>
</organism>
<dbReference type="Gene3D" id="3.10.310.30">
    <property type="match status" value="1"/>
</dbReference>
<dbReference type="InterPro" id="IPR003156">
    <property type="entry name" value="DHHA1_dom"/>
</dbReference>
<feature type="domain" description="GGDEF" evidence="4">
    <location>
        <begin position="199"/>
        <end position="327"/>
    </location>
</feature>
<accession>D4RYJ8</accession>
<sequence>MAGKEKRLRNLLNLYLRYPIIAGIVFAVMNIMVYFISVRAGIVVSIAVLAYFVWLLFMIFNKHVAISKALMDFASGYAQMQKKLLDEFKVPYGLLDNQGKILWLNNSLGAIVGKDNYRKNISTVIPELSKIQIEPGKNLQECNVAIGNRIYKVFTEKIDMSDSPVDVNILIAGASSDLYAIYFIDETEITACRKELHDERFVAALIYIDNYDEALESIDEVRRSLLIALVDRKINKYITAGEGIVRKLEKDKYFVVMRYKFFEKLKEERFAILEEVKSVNIGNDMAVTLSIGIGAMNGSFLKNYEMARAAIDLALGRGGDQTVVRDGNKVTYYGGKSNSLEKNTRVRARVKAHALRELLEGTDNVIIMGHKISDVDAVGAAVGIYTAARIFSKKAHIVLNDLTTSLLPIIDLYKNSQEYSPDLFVKSEEALAKVGSNTLLVVVDVNRANYTECPELIGKCRQTVVIDHHRQADDQIENATLSYVEPYASSACEMVAEILQYICDNIRIKSIEADTLYAGIVIDTNNFTNKAGARTFEAAAFLRRNGADIVRVRKLLRGDMNEYKAKAETVRHAEVYKHYALSVCPSSGLQSPTIVGAQAANELLNITGIKASIVFTYYNDTIYLSARSIDEVNVQLIMERLGGGGHMTIAGAQLKDMSLEDAITLVKKTIDTMEAEGAI</sequence>
<dbReference type="PROSITE" id="PS50887">
    <property type="entry name" value="GGDEF"/>
    <property type="match status" value="1"/>
</dbReference>
<dbReference type="EC" id="3.1.4.-" evidence="1"/>
<dbReference type="EMBL" id="ABWN01000022">
    <property type="protein sequence ID" value="EFF69098.1"/>
    <property type="molecule type" value="Genomic_DNA"/>
</dbReference>
<dbReference type="InterPro" id="IPR001667">
    <property type="entry name" value="DDH_dom"/>
</dbReference>
<reference evidence="5 6" key="1">
    <citation type="submission" date="2010-02" db="EMBL/GenBank/DDBJ databases">
        <authorList>
            <person name="Weinstock G."/>
            <person name="Sodergren E."/>
            <person name="Clifton S."/>
            <person name="Fulton L."/>
            <person name="Fulton B."/>
            <person name="Courtney L."/>
            <person name="Fronick C."/>
            <person name="Harrison M."/>
            <person name="Strong C."/>
            <person name="Farmer C."/>
            <person name="Delahaunty K."/>
            <person name="Markovic C."/>
            <person name="Hall O."/>
            <person name="Minx P."/>
            <person name="Tomlinson C."/>
            <person name="Mitreva M."/>
            <person name="Nelson J."/>
            <person name="Hou S."/>
            <person name="Wollam A."/>
            <person name="Pepin K.H."/>
            <person name="Johnson M."/>
            <person name="Bhonagiri V."/>
            <person name="Zhang X."/>
            <person name="Suruliraj S."/>
            <person name="Warren W."/>
            <person name="Chinwalla A."/>
            <person name="Mardis E.R."/>
            <person name="Wilson R.K."/>
        </authorList>
    </citation>
    <scope>NUCLEOTIDE SEQUENCE [LARGE SCALE GENOMIC DNA]</scope>
    <source>
        <strain evidence="5 6">DSM 2876</strain>
    </source>
</reference>
<dbReference type="GO" id="GO:0106409">
    <property type="term" value="F:cyclic-di-AMP phosphodiesterase activity"/>
    <property type="evidence" value="ECO:0007669"/>
    <property type="project" value="RHEA"/>
</dbReference>
<keyword evidence="3" id="KW-0812">Transmembrane</keyword>
<keyword evidence="3" id="KW-1133">Transmembrane helix</keyword>
<evidence type="ECO:0000313" key="5">
    <source>
        <dbReference type="EMBL" id="EFF69098.1"/>
    </source>
</evidence>
<dbReference type="GO" id="GO:0005886">
    <property type="term" value="C:plasma membrane"/>
    <property type="evidence" value="ECO:0007669"/>
    <property type="project" value="UniProtKB-SubCell"/>
</dbReference>